<dbReference type="InterPro" id="IPR010982">
    <property type="entry name" value="Lambda_DNA-bd_dom_sf"/>
</dbReference>
<organism evidence="1">
    <name type="scientific">bioreactor metagenome</name>
    <dbReference type="NCBI Taxonomy" id="1076179"/>
    <lineage>
        <taxon>unclassified sequences</taxon>
        <taxon>metagenomes</taxon>
        <taxon>ecological metagenomes</taxon>
    </lineage>
</organism>
<reference evidence="1" key="1">
    <citation type="submission" date="2019-08" db="EMBL/GenBank/DDBJ databases">
        <authorList>
            <person name="Kucharzyk K."/>
            <person name="Murdoch R.W."/>
            <person name="Higgins S."/>
            <person name="Loffler F."/>
        </authorList>
    </citation>
    <scope>NUCLEOTIDE SEQUENCE</scope>
</reference>
<sequence length="98" mass="11626">MEIRKDKFVRTLNPQKPIKPIYKLTPFGIALRDIRISRKELIYDMSLKLGTKPSDITSIELGEIKVSRKMLKKIIKEYNLQDNEKQYIIKTYIQSIKK</sequence>
<evidence type="ECO:0008006" key="2">
    <source>
        <dbReference type="Google" id="ProtNLM"/>
    </source>
</evidence>
<dbReference type="GO" id="GO:0003677">
    <property type="term" value="F:DNA binding"/>
    <property type="evidence" value="ECO:0007669"/>
    <property type="project" value="InterPro"/>
</dbReference>
<accession>A0A644VK40</accession>
<dbReference type="SUPFAM" id="SSF47413">
    <property type="entry name" value="lambda repressor-like DNA-binding domains"/>
    <property type="match status" value="1"/>
</dbReference>
<proteinExistence type="predicted"/>
<evidence type="ECO:0000313" key="1">
    <source>
        <dbReference type="EMBL" id="MPL91686.1"/>
    </source>
</evidence>
<protein>
    <recommendedName>
        <fullName evidence="2">HTH cro/C1-type domain-containing protein</fullName>
    </recommendedName>
</protein>
<comment type="caution">
    <text evidence="1">The sequence shown here is derived from an EMBL/GenBank/DDBJ whole genome shotgun (WGS) entry which is preliminary data.</text>
</comment>
<dbReference type="EMBL" id="VSSQ01000336">
    <property type="protein sequence ID" value="MPL91686.1"/>
    <property type="molecule type" value="Genomic_DNA"/>
</dbReference>
<name>A0A644VK40_9ZZZZ</name>
<dbReference type="AlphaFoldDB" id="A0A644VK40"/>
<gene>
    <name evidence="1" type="ORF">SDC9_37762</name>
</gene>